<proteinExistence type="predicted"/>
<dbReference type="InterPro" id="IPR004919">
    <property type="entry name" value="GmrSD_N"/>
</dbReference>
<dbReference type="EMBL" id="JACJIO010000001">
    <property type="protein sequence ID" value="MBA9080020.1"/>
    <property type="molecule type" value="Genomic_DNA"/>
</dbReference>
<gene>
    <name evidence="2" type="ORF">FHR79_000102</name>
</gene>
<evidence type="ECO:0000313" key="3">
    <source>
        <dbReference type="Proteomes" id="UP000582085"/>
    </source>
</evidence>
<feature type="domain" description="GmrSD restriction endonucleases N-terminal" evidence="1">
    <location>
        <begin position="24"/>
        <end position="247"/>
    </location>
</feature>
<keyword evidence="3" id="KW-1185">Reference proteome</keyword>
<organism evidence="2 3">
    <name type="scientific">Micrococcus aloeverae</name>
    <dbReference type="NCBI Taxonomy" id="1391911"/>
    <lineage>
        <taxon>Bacteria</taxon>
        <taxon>Bacillati</taxon>
        <taxon>Actinomycetota</taxon>
        <taxon>Actinomycetes</taxon>
        <taxon>Micrococcales</taxon>
        <taxon>Micrococcaceae</taxon>
        <taxon>Micrococcus</taxon>
    </lineage>
</organism>
<accession>A0ABR6DUP4</accession>
<evidence type="ECO:0000259" key="1">
    <source>
        <dbReference type="Pfam" id="PF03235"/>
    </source>
</evidence>
<evidence type="ECO:0000313" key="2">
    <source>
        <dbReference type="EMBL" id="MBA9080020.1"/>
    </source>
</evidence>
<dbReference type="RefSeq" id="WP_182488333.1">
    <property type="nucleotide sequence ID" value="NZ_JACJIO010000001.1"/>
</dbReference>
<sequence>MTHPATAPLSYLALFDAVTDGGAGLRAVVIPQIQRDYAQGRRDPVATRIRQDFLDSVCGAATGLTGPVSLDFVYGSVRDGVLSPLDGQQRLTALFLLHWVAAVRAGELTQESAWADFGYDTRDSARMFTHRIARHGADLEWGGGPGLRQWIEDQPWHLHAWRHDATVQSMLVVLEEIEARLLGLPAADVWRRLARRDSPAVSFRLLQIGREGDAGHELGDLQGDELYIKMNSRGKPLTEFENVKAVLQRMLEPSGRAGEFADKSDGAWSDLLWVYRGDDELIDDEFVRLLEFVHDICRWRDAVSGYPTGRETAAVGTRLDDRLRQVLVDSPDAERHREYLFHLFDTWSDEDPGSFFRRMFTTSDDVDDRVRLFVTDGDEDLFHTVCRRYRSWETRARGDRAVSIADTLMLHAVLVHRGEKTGSFPDRIRVLRNLLGQRENRAEEFPQLLREVEEFVRSGDLSEATMLGWDADRQDELAKRRLLRECPHIEPTVVRLENHPLLRGSLTAFDLDPSTLPRRAEAFIRCFDPDAVEEFHGALLAVGFETMDLWRRGSRRRGGTSAQGRAAVWRELFQYASRDDTANLREAMGEVLDEIDAANGDDIGKRLMSVAEARWERAVADGRLRLHDYLARYPAMRRGESGLFELEDGSEYQVCALRRTQLNSNYRDAYLSAALASVPDWPFPEGEPWFTGYASGPRWLEVPGAGRIRVRDAGLQIDLDEPSRLRPESVVQLQRPLTRRGENPAPDEGALGVPVPFQVLPGGRVVDSVDRVALIVDVISRLSAMGGD</sequence>
<name>A0ABR6DUP4_9MICC</name>
<comment type="caution">
    <text evidence="2">The sequence shown here is derived from an EMBL/GenBank/DDBJ whole genome shotgun (WGS) entry which is preliminary data.</text>
</comment>
<reference evidence="2 3" key="1">
    <citation type="submission" date="2020-08" db="EMBL/GenBank/DDBJ databases">
        <title>The Agave Microbiome: Exploring the role of microbial communities in plant adaptations to desert environments.</title>
        <authorList>
            <person name="Partida-Martinez L.P."/>
        </authorList>
    </citation>
    <scope>NUCLEOTIDE SEQUENCE [LARGE SCALE GENOMIC DNA]</scope>
    <source>
        <strain evidence="2 3">RAT4</strain>
    </source>
</reference>
<dbReference type="Proteomes" id="UP000582085">
    <property type="component" value="Unassembled WGS sequence"/>
</dbReference>
<protein>
    <recommendedName>
        <fullName evidence="1">GmrSD restriction endonucleases N-terminal domain-containing protein</fullName>
    </recommendedName>
</protein>
<dbReference type="Pfam" id="PF03235">
    <property type="entry name" value="GmrSD_N"/>
    <property type="match status" value="1"/>
</dbReference>